<name>A0ABD1PNL7_9LAMI</name>
<evidence type="ECO:0000256" key="2">
    <source>
        <dbReference type="SAM" id="MobiDB-lite"/>
    </source>
</evidence>
<dbReference type="SUPFAM" id="SSF57756">
    <property type="entry name" value="Retrovirus zinc finger-like domains"/>
    <property type="match status" value="1"/>
</dbReference>
<dbReference type="SMART" id="SM00343">
    <property type="entry name" value="ZnF_C2HC"/>
    <property type="match status" value="1"/>
</dbReference>
<organism evidence="4 5">
    <name type="scientific">Abeliophyllum distichum</name>
    <dbReference type="NCBI Taxonomy" id="126358"/>
    <lineage>
        <taxon>Eukaryota</taxon>
        <taxon>Viridiplantae</taxon>
        <taxon>Streptophyta</taxon>
        <taxon>Embryophyta</taxon>
        <taxon>Tracheophyta</taxon>
        <taxon>Spermatophyta</taxon>
        <taxon>Magnoliopsida</taxon>
        <taxon>eudicotyledons</taxon>
        <taxon>Gunneridae</taxon>
        <taxon>Pentapetalae</taxon>
        <taxon>asterids</taxon>
        <taxon>lamiids</taxon>
        <taxon>Lamiales</taxon>
        <taxon>Oleaceae</taxon>
        <taxon>Forsythieae</taxon>
        <taxon>Abeliophyllum</taxon>
    </lineage>
</organism>
<feature type="compositionally biased region" description="Basic and acidic residues" evidence="2">
    <location>
        <begin position="126"/>
        <end position="139"/>
    </location>
</feature>
<keyword evidence="1" id="KW-0863">Zinc-finger</keyword>
<evidence type="ECO:0000259" key="3">
    <source>
        <dbReference type="PROSITE" id="PS50158"/>
    </source>
</evidence>
<dbReference type="EMBL" id="JBFOLK010000013">
    <property type="protein sequence ID" value="KAL2465514.1"/>
    <property type="molecule type" value="Genomic_DNA"/>
</dbReference>
<dbReference type="GO" id="GO:0008270">
    <property type="term" value="F:zinc ion binding"/>
    <property type="evidence" value="ECO:0007669"/>
    <property type="project" value="UniProtKB-KW"/>
</dbReference>
<dbReference type="Gene3D" id="4.10.60.10">
    <property type="entry name" value="Zinc finger, CCHC-type"/>
    <property type="match status" value="1"/>
</dbReference>
<feature type="region of interest" description="Disordered" evidence="2">
    <location>
        <begin position="46"/>
        <end position="91"/>
    </location>
</feature>
<evidence type="ECO:0000313" key="4">
    <source>
        <dbReference type="EMBL" id="KAL2465514.1"/>
    </source>
</evidence>
<feature type="domain" description="CCHC-type" evidence="3">
    <location>
        <begin position="110"/>
        <end position="125"/>
    </location>
</feature>
<keyword evidence="1" id="KW-0479">Metal-binding</keyword>
<evidence type="ECO:0000313" key="5">
    <source>
        <dbReference type="Proteomes" id="UP001604336"/>
    </source>
</evidence>
<dbReference type="Proteomes" id="UP001604336">
    <property type="component" value="Unassembled WGS sequence"/>
</dbReference>
<dbReference type="InterPro" id="IPR036875">
    <property type="entry name" value="Znf_CCHC_sf"/>
</dbReference>
<keyword evidence="5" id="KW-1185">Reference proteome</keyword>
<accession>A0ABD1PNL7</accession>
<proteinExistence type="predicted"/>
<gene>
    <name evidence="4" type="ORF">Adt_41365</name>
</gene>
<dbReference type="Pfam" id="PF00098">
    <property type="entry name" value="zf-CCHC"/>
    <property type="match status" value="1"/>
</dbReference>
<sequence length="149" mass="17319">MVNTELTKAKRFEMGLRSEIKGIMAAQLYTTYAEALRRAQAISNDLGLEKKPMHGVESSEKRKWKGHNKEKYKDQKKRGRTESGQTRNFPTCPKCNKRHFGEYLQGKGVCYNCGKTGHFLRECPEKKKEDYQPEREKARVFTLAGQERE</sequence>
<evidence type="ECO:0000256" key="1">
    <source>
        <dbReference type="PROSITE-ProRule" id="PRU00047"/>
    </source>
</evidence>
<dbReference type="PROSITE" id="PS50158">
    <property type="entry name" value="ZF_CCHC"/>
    <property type="match status" value="1"/>
</dbReference>
<dbReference type="InterPro" id="IPR001878">
    <property type="entry name" value="Znf_CCHC"/>
</dbReference>
<protein>
    <submittedName>
        <fullName evidence="4">Pepsin-retropepsin like protein</fullName>
    </submittedName>
</protein>
<feature type="region of interest" description="Disordered" evidence="2">
    <location>
        <begin position="126"/>
        <end position="149"/>
    </location>
</feature>
<feature type="compositionally biased region" description="Basic and acidic residues" evidence="2">
    <location>
        <begin position="47"/>
        <end position="73"/>
    </location>
</feature>
<dbReference type="PANTHER" id="PTHR34482">
    <property type="entry name" value="DNA DAMAGE-INDUCIBLE PROTEIN 1-LIKE"/>
    <property type="match status" value="1"/>
</dbReference>
<dbReference type="AlphaFoldDB" id="A0ABD1PNL7"/>
<reference evidence="5" key="1">
    <citation type="submission" date="2024-07" db="EMBL/GenBank/DDBJ databases">
        <title>Two chromosome-level genome assemblies of Korean endemic species Abeliophyllum distichum and Forsythia ovata (Oleaceae).</title>
        <authorList>
            <person name="Jang H."/>
        </authorList>
    </citation>
    <scope>NUCLEOTIDE SEQUENCE [LARGE SCALE GENOMIC DNA]</scope>
</reference>
<keyword evidence="1" id="KW-0862">Zinc</keyword>
<comment type="caution">
    <text evidence="4">The sequence shown here is derived from an EMBL/GenBank/DDBJ whole genome shotgun (WGS) entry which is preliminary data.</text>
</comment>